<feature type="compositionally biased region" description="Basic and acidic residues" evidence="1">
    <location>
        <begin position="286"/>
        <end position="295"/>
    </location>
</feature>
<reference evidence="3" key="3">
    <citation type="submission" date="2020-12" db="UniProtKB">
        <authorList>
            <consortium name="EnsemblPlants"/>
        </authorList>
    </citation>
    <scope>IDENTIFICATION</scope>
</reference>
<organism evidence="2">
    <name type="scientific">Physcomitrium patens</name>
    <name type="common">Spreading-leaved earth moss</name>
    <name type="synonym">Physcomitrella patens</name>
    <dbReference type="NCBI Taxonomy" id="3218"/>
    <lineage>
        <taxon>Eukaryota</taxon>
        <taxon>Viridiplantae</taxon>
        <taxon>Streptophyta</taxon>
        <taxon>Embryophyta</taxon>
        <taxon>Bryophyta</taxon>
        <taxon>Bryophytina</taxon>
        <taxon>Bryopsida</taxon>
        <taxon>Funariidae</taxon>
        <taxon>Funariales</taxon>
        <taxon>Funariaceae</taxon>
        <taxon>Physcomitrium</taxon>
    </lineage>
</organism>
<dbReference type="RefSeq" id="XP_024396217.1">
    <property type="nucleotide sequence ID" value="XM_024540449.2"/>
</dbReference>
<dbReference type="EMBL" id="ABEU02000015">
    <property type="protein sequence ID" value="PNR39532.1"/>
    <property type="molecule type" value="Genomic_DNA"/>
</dbReference>
<dbReference type="EnsemblPlants" id="Pp3c15_16100V3.3">
    <property type="protein sequence ID" value="Pp3c15_16100V3.3"/>
    <property type="gene ID" value="Pp3c15_16100"/>
</dbReference>
<feature type="compositionally biased region" description="Polar residues" evidence="1">
    <location>
        <begin position="1"/>
        <end position="16"/>
    </location>
</feature>
<accession>A9TK14</accession>
<keyword evidence="4" id="KW-1185">Reference proteome</keyword>
<evidence type="ECO:0000313" key="4">
    <source>
        <dbReference type="Proteomes" id="UP000006727"/>
    </source>
</evidence>
<dbReference type="KEGG" id="ppp:112292195"/>
<gene>
    <name evidence="3" type="primary">LOC112292195</name>
    <name evidence="2" type="ORF">PHYPA_019810</name>
</gene>
<dbReference type="EnsemblPlants" id="Pp3c15_16100V3.1">
    <property type="protein sequence ID" value="Pp3c15_16100V3.1"/>
    <property type="gene ID" value="Pp3c15_16100"/>
</dbReference>
<protein>
    <submittedName>
        <fullName evidence="2 3">Uncharacterized protein</fullName>
    </submittedName>
</protein>
<reference evidence="2 4" key="1">
    <citation type="journal article" date="2008" name="Science">
        <title>The Physcomitrella genome reveals evolutionary insights into the conquest of land by plants.</title>
        <authorList>
            <person name="Rensing S."/>
            <person name="Lang D."/>
            <person name="Zimmer A."/>
            <person name="Terry A."/>
            <person name="Salamov A."/>
            <person name="Shapiro H."/>
            <person name="Nishiyama T."/>
            <person name="Perroud P.-F."/>
            <person name="Lindquist E."/>
            <person name="Kamisugi Y."/>
            <person name="Tanahashi T."/>
            <person name="Sakakibara K."/>
            <person name="Fujita T."/>
            <person name="Oishi K."/>
            <person name="Shin-I T."/>
            <person name="Kuroki Y."/>
            <person name="Toyoda A."/>
            <person name="Suzuki Y."/>
            <person name="Hashimoto A."/>
            <person name="Yamaguchi K."/>
            <person name="Sugano A."/>
            <person name="Kohara Y."/>
            <person name="Fujiyama A."/>
            <person name="Anterola A."/>
            <person name="Aoki S."/>
            <person name="Ashton N."/>
            <person name="Barbazuk W.B."/>
            <person name="Barker E."/>
            <person name="Bennetzen J."/>
            <person name="Bezanilla M."/>
            <person name="Blankenship R."/>
            <person name="Cho S.H."/>
            <person name="Dutcher S."/>
            <person name="Estelle M."/>
            <person name="Fawcett J.A."/>
            <person name="Gundlach H."/>
            <person name="Hanada K."/>
            <person name="Heyl A."/>
            <person name="Hicks K.A."/>
            <person name="Hugh J."/>
            <person name="Lohr M."/>
            <person name="Mayer K."/>
            <person name="Melkozernov A."/>
            <person name="Murata T."/>
            <person name="Nelson D."/>
            <person name="Pils B."/>
            <person name="Prigge M."/>
            <person name="Reiss B."/>
            <person name="Renner T."/>
            <person name="Rombauts S."/>
            <person name="Rushton P."/>
            <person name="Sanderfoot A."/>
            <person name="Schween G."/>
            <person name="Shiu S.-H."/>
            <person name="Stueber K."/>
            <person name="Theodoulou F.L."/>
            <person name="Tu H."/>
            <person name="Van de Peer Y."/>
            <person name="Verrier P.J."/>
            <person name="Waters E."/>
            <person name="Wood A."/>
            <person name="Yang L."/>
            <person name="Cove D."/>
            <person name="Cuming A."/>
            <person name="Hasebe M."/>
            <person name="Lucas S."/>
            <person name="Mishler D.B."/>
            <person name="Reski R."/>
            <person name="Grigoriev I."/>
            <person name="Quatrano R.S."/>
            <person name="Boore J.L."/>
        </authorList>
    </citation>
    <scope>NUCLEOTIDE SEQUENCE [LARGE SCALE GENOMIC DNA]</scope>
    <source>
        <strain evidence="3 4">cv. Gransden 2004</strain>
    </source>
</reference>
<dbReference type="HOGENOM" id="CLU_781659_0_0_1"/>
<proteinExistence type="predicted"/>
<dbReference type="AlphaFoldDB" id="A9TK14"/>
<dbReference type="GeneID" id="112292195"/>
<dbReference type="RefSeq" id="XP_073395152.1">
    <property type="nucleotide sequence ID" value="XM_073539051.1"/>
</dbReference>
<reference evidence="2 4" key="2">
    <citation type="journal article" date="2018" name="Plant J.">
        <title>The Physcomitrella patens chromosome-scale assembly reveals moss genome structure and evolution.</title>
        <authorList>
            <person name="Lang D."/>
            <person name="Ullrich K.K."/>
            <person name="Murat F."/>
            <person name="Fuchs J."/>
            <person name="Jenkins J."/>
            <person name="Haas F.B."/>
            <person name="Piednoel M."/>
            <person name="Gundlach H."/>
            <person name="Van Bel M."/>
            <person name="Meyberg R."/>
            <person name="Vives C."/>
            <person name="Morata J."/>
            <person name="Symeonidi A."/>
            <person name="Hiss M."/>
            <person name="Muchero W."/>
            <person name="Kamisugi Y."/>
            <person name="Saleh O."/>
            <person name="Blanc G."/>
            <person name="Decker E.L."/>
            <person name="van Gessel N."/>
            <person name="Grimwood J."/>
            <person name="Hayes R.D."/>
            <person name="Graham S.W."/>
            <person name="Gunter L.E."/>
            <person name="McDaniel S.F."/>
            <person name="Hoernstein S.N.W."/>
            <person name="Larsson A."/>
            <person name="Li F.W."/>
            <person name="Perroud P.F."/>
            <person name="Phillips J."/>
            <person name="Ranjan P."/>
            <person name="Rokshar D.S."/>
            <person name="Rothfels C.J."/>
            <person name="Schneider L."/>
            <person name="Shu S."/>
            <person name="Stevenson D.W."/>
            <person name="Thummler F."/>
            <person name="Tillich M."/>
            <person name="Villarreal Aguilar J.C."/>
            <person name="Widiez T."/>
            <person name="Wong G.K."/>
            <person name="Wymore A."/>
            <person name="Zhang Y."/>
            <person name="Zimmer A.D."/>
            <person name="Quatrano R.S."/>
            <person name="Mayer K.F.X."/>
            <person name="Goodstein D."/>
            <person name="Casacuberta J.M."/>
            <person name="Vandepoele K."/>
            <person name="Reski R."/>
            <person name="Cuming A.C."/>
            <person name="Tuskan G.A."/>
            <person name="Maumus F."/>
            <person name="Salse J."/>
            <person name="Schmutz J."/>
            <person name="Rensing S.A."/>
        </authorList>
    </citation>
    <scope>NUCLEOTIDE SEQUENCE [LARGE SCALE GENOMIC DNA]</scope>
    <source>
        <strain evidence="3 4">cv. Gransden 2004</strain>
    </source>
</reference>
<dbReference type="Gramene" id="Pp3c15_16100V3.3">
    <property type="protein sequence ID" value="Pp3c15_16100V3.3"/>
    <property type="gene ID" value="Pp3c15_16100"/>
</dbReference>
<sequence length="355" mass="39584">MDNVYTEKTLQRQGSKLSKPRPTPRVKLWTRLSPLHLFRLFRDTYVRGCVTFGNSSKVNAIAHASPFQIICDDNTFSRSNSRHVDNMATAQELLDFSSKFSRQGSSQGSLDLSGHFSRQVSKQEAIQAARDPRSAMIITGYHGLTMEDLQGYSGSLCKTGASGLSLIEIQGYSGPLRTRPSFDTVPESEQFKDTRSSKLALENLFQTSALHPTEFLHSSSRRVEGIELYKHGHLSPGHTTLTRGGSERPVRRPHPGRHLASASVSRISNASSKPLSPITDLNSFREQPDGRKSYDLPRASSRRRERFGSTNSSGSLIRPVDYVVDFPRSRSKNAANRPNPYREYDTRVPSPTTTV</sequence>
<dbReference type="Proteomes" id="UP000006727">
    <property type="component" value="Chromosome 15"/>
</dbReference>
<feature type="region of interest" description="Disordered" evidence="1">
    <location>
        <begin position="229"/>
        <end position="314"/>
    </location>
</feature>
<feature type="region of interest" description="Disordered" evidence="1">
    <location>
        <begin position="329"/>
        <end position="355"/>
    </location>
</feature>
<evidence type="ECO:0000313" key="2">
    <source>
        <dbReference type="EMBL" id="PNR39532.1"/>
    </source>
</evidence>
<name>A9TK14_PHYPA</name>
<evidence type="ECO:0000313" key="3">
    <source>
        <dbReference type="EnsemblPlants" id="Pp3c15_16100V3.1"/>
    </source>
</evidence>
<feature type="region of interest" description="Disordered" evidence="1">
    <location>
        <begin position="1"/>
        <end position="23"/>
    </location>
</feature>
<dbReference type="PaxDb" id="3218-PP1S248_5V6.1"/>
<evidence type="ECO:0000256" key="1">
    <source>
        <dbReference type="SAM" id="MobiDB-lite"/>
    </source>
</evidence>
<dbReference type="Gramene" id="Pp3c15_16100V3.1">
    <property type="protein sequence ID" value="Pp3c15_16100V3.1"/>
    <property type="gene ID" value="Pp3c15_16100"/>
</dbReference>
<feature type="compositionally biased region" description="Low complexity" evidence="1">
    <location>
        <begin position="260"/>
        <end position="272"/>
    </location>
</feature>
<dbReference type="OrthoDB" id="10420890at2759"/>